<protein>
    <recommendedName>
        <fullName evidence="6">Protein kinase domain-containing protein</fullName>
    </recommendedName>
</protein>
<dbReference type="SMART" id="SM00220">
    <property type="entry name" value="S_TKc"/>
    <property type="match status" value="1"/>
</dbReference>
<sequence length="663" mass="75716">MEFESCFFDTSDFEPTNKILGEGNFGKVFVVESINEDTQYAAKIIKTNGVFSSRDQIMFLRESLILHKLNHPAIIKFKGINFHSFEEPPQLEPTILTEYIPNGSLKQILDKEKNCIADPNWSPTKKYICLLGIADAMRYLHKAGILHRDLKPQNVLVDSDYYPRVCDFGLSRIFANSLTNSMQLSMTGKLGTPIYMAPELLLDEDHYGPAVDVYAFSILAYEIVTGKEPFESNGKRPTLKNLFKNIISGGRPEFTRGVPDNMKDLITQCWSQNACDRPSFDEIFPKLSTDFSYSEESVDEDEINEYLEILDESKNESLANELKDPAKIQKDQIEKMKEENKSIQTELVKYQSENKDLKEKLNQNEKDKNKYQTELLKYQSENKDLKEKLGQNERDKNRLQTELLIYQNENKDIKEKLNQNERDKNSLQTELLKYQNENRDLKEKLRKPDGNKSIIQTKPVKSEEQLNIEFNSWLSSIKAMIAYYPFSSVPQFTKIAIPSSVKEICPKAFIGSVFLSEITIPTFVTKIGSAAFQECRSLKMMLIPSSVTKIENNLFYMCVSLEKIVIPNTISSIGDYAFFGCQSLSGILLPASLTKVGNYAFMQCRKLKYVSIPPNVISIGSCAFYESINNKPIKSDKTKIGFKAFKNTGESIKIKICGIPPEW</sequence>
<dbReference type="InterPro" id="IPR026906">
    <property type="entry name" value="LRR_5"/>
</dbReference>
<keyword evidence="1" id="KW-0723">Serine/threonine-protein kinase</keyword>
<dbReference type="Gene3D" id="1.10.510.10">
    <property type="entry name" value="Transferase(Phosphotransferase) domain 1"/>
    <property type="match status" value="1"/>
</dbReference>
<keyword evidence="2 4" id="KW-0547">Nucleotide-binding</keyword>
<dbReference type="Pfam" id="PF13306">
    <property type="entry name" value="LRR_5"/>
    <property type="match status" value="1"/>
</dbReference>
<evidence type="ECO:0000313" key="8">
    <source>
        <dbReference type="Proteomes" id="UP001470230"/>
    </source>
</evidence>
<organism evidence="7 8">
    <name type="scientific">Tritrichomonas musculus</name>
    <dbReference type="NCBI Taxonomy" id="1915356"/>
    <lineage>
        <taxon>Eukaryota</taxon>
        <taxon>Metamonada</taxon>
        <taxon>Parabasalia</taxon>
        <taxon>Tritrichomonadida</taxon>
        <taxon>Tritrichomonadidae</taxon>
        <taxon>Tritrichomonas</taxon>
    </lineage>
</organism>
<dbReference type="PROSITE" id="PS00108">
    <property type="entry name" value="PROTEIN_KINASE_ST"/>
    <property type="match status" value="1"/>
</dbReference>
<dbReference type="PRINTS" id="PR00109">
    <property type="entry name" value="TYRKINASE"/>
</dbReference>
<comment type="caution">
    <text evidence="7">The sequence shown here is derived from an EMBL/GenBank/DDBJ whole genome shotgun (WGS) entry which is preliminary data.</text>
</comment>
<dbReference type="InterPro" id="IPR000719">
    <property type="entry name" value="Prot_kinase_dom"/>
</dbReference>
<feature type="domain" description="Protein kinase" evidence="6">
    <location>
        <begin position="14"/>
        <end position="291"/>
    </location>
</feature>
<dbReference type="InterPro" id="IPR008271">
    <property type="entry name" value="Ser/Thr_kinase_AS"/>
</dbReference>
<evidence type="ECO:0000256" key="4">
    <source>
        <dbReference type="PROSITE-ProRule" id="PRU10141"/>
    </source>
</evidence>
<dbReference type="PANTHER" id="PTHR44329">
    <property type="entry name" value="SERINE/THREONINE-PROTEIN KINASE TNNI3K-RELATED"/>
    <property type="match status" value="1"/>
</dbReference>
<keyword evidence="5" id="KW-0175">Coiled coil</keyword>
<keyword evidence="1" id="KW-0418">Kinase</keyword>
<accession>A0ABR2K5W9</accession>
<evidence type="ECO:0000259" key="6">
    <source>
        <dbReference type="PROSITE" id="PS50011"/>
    </source>
</evidence>
<dbReference type="Pfam" id="PF00069">
    <property type="entry name" value="Pkinase"/>
    <property type="match status" value="1"/>
</dbReference>
<keyword evidence="8" id="KW-1185">Reference proteome</keyword>
<dbReference type="InterPro" id="IPR032675">
    <property type="entry name" value="LRR_dom_sf"/>
</dbReference>
<feature type="coiled-coil region" evidence="5">
    <location>
        <begin position="326"/>
        <end position="444"/>
    </location>
</feature>
<reference evidence="7 8" key="1">
    <citation type="submission" date="2024-04" db="EMBL/GenBank/DDBJ databases">
        <title>Tritrichomonas musculus Genome.</title>
        <authorList>
            <person name="Alves-Ferreira E."/>
            <person name="Grigg M."/>
            <person name="Lorenzi H."/>
            <person name="Galac M."/>
        </authorList>
    </citation>
    <scope>NUCLEOTIDE SEQUENCE [LARGE SCALE GENOMIC DNA]</scope>
    <source>
        <strain evidence="7 8">EAF2021</strain>
    </source>
</reference>
<evidence type="ECO:0000256" key="2">
    <source>
        <dbReference type="ARBA" id="ARBA00022741"/>
    </source>
</evidence>
<keyword evidence="1" id="KW-0808">Transferase</keyword>
<dbReference type="SUPFAM" id="SSF52058">
    <property type="entry name" value="L domain-like"/>
    <property type="match status" value="1"/>
</dbReference>
<dbReference type="SUPFAM" id="SSF90257">
    <property type="entry name" value="Myosin rod fragments"/>
    <property type="match status" value="1"/>
</dbReference>
<proteinExistence type="predicted"/>
<dbReference type="SUPFAM" id="SSF56112">
    <property type="entry name" value="Protein kinase-like (PK-like)"/>
    <property type="match status" value="1"/>
</dbReference>
<name>A0ABR2K5W9_9EUKA</name>
<dbReference type="InterPro" id="IPR051681">
    <property type="entry name" value="Ser/Thr_Kinases-Pseudokinases"/>
</dbReference>
<dbReference type="EMBL" id="JAPFFF010000007">
    <property type="protein sequence ID" value="KAK8886499.1"/>
    <property type="molecule type" value="Genomic_DNA"/>
</dbReference>
<evidence type="ECO:0000256" key="1">
    <source>
        <dbReference type="ARBA" id="ARBA00022527"/>
    </source>
</evidence>
<dbReference type="PROSITE" id="PS50011">
    <property type="entry name" value="PROTEIN_KINASE_DOM"/>
    <property type="match status" value="1"/>
</dbReference>
<evidence type="ECO:0000256" key="5">
    <source>
        <dbReference type="SAM" id="Coils"/>
    </source>
</evidence>
<dbReference type="Proteomes" id="UP001470230">
    <property type="component" value="Unassembled WGS sequence"/>
</dbReference>
<evidence type="ECO:0000313" key="7">
    <source>
        <dbReference type="EMBL" id="KAK8886499.1"/>
    </source>
</evidence>
<dbReference type="PROSITE" id="PS00107">
    <property type="entry name" value="PROTEIN_KINASE_ATP"/>
    <property type="match status" value="1"/>
</dbReference>
<dbReference type="Gene3D" id="3.80.10.10">
    <property type="entry name" value="Ribonuclease Inhibitor"/>
    <property type="match status" value="1"/>
</dbReference>
<evidence type="ECO:0000256" key="3">
    <source>
        <dbReference type="ARBA" id="ARBA00022840"/>
    </source>
</evidence>
<feature type="binding site" evidence="4">
    <location>
        <position position="43"/>
    </location>
    <ligand>
        <name>ATP</name>
        <dbReference type="ChEBI" id="CHEBI:30616"/>
    </ligand>
</feature>
<dbReference type="InterPro" id="IPR017441">
    <property type="entry name" value="Protein_kinase_ATP_BS"/>
</dbReference>
<gene>
    <name evidence="7" type="ORF">M9Y10_041962</name>
</gene>
<keyword evidence="3 4" id="KW-0067">ATP-binding</keyword>
<dbReference type="InterPro" id="IPR001245">
    <property type="entry name" value="Ser-Thr/Tyr_kinase_cat_dom"/>
</dbReference>
<dbReference type="InterPro" id="IPR011009">
    <property type="entry name" value="Kinase-like_dom_sf"/>
</dbReference>